<dbReference type="GO" id="GO:0005524">
    <property type="term" value="F:ATP binding"/>
    <property type="evidence" value="ECO:0007669"/>
    <property type="project" value="UniProtKB-KW"/>
</dbReference>
<comment type="pathway">
    <text evidence="1">Amino-acid biosynthesis; L-asparagine biosynthesis; L-asparagine from L-aspartate (L-Gln route): step 1/1.</text>
</comment>
<evidence type="ECO:0000256" key="7">
    <source>
        <dbReference type="ARBA" id="ARBA00022962"/>
    </source>
</evidence>
<accession>A0A1M5X5Y6</accession>
<dbReference type="PIRSF" id="PIRSF001589">
    <property type="entry name" value="Asn_synthetase_glu-h"/>
    <property type="match status" value="1"/>
</dbReference>
<keyword evidence="4 9" id="KW-0547">Nucleotide-binding</keyword>
<keyword evidence="5 9" id="KW-0067">ATP-binding</keyword>
<evidence type="ECO:0000256" key="9">
    <source>
        <dbReference type="PIRSR" id="PIRSR001589-2"/>
    </source>
</evidence>
<dbReference type="InterPro" id="IPR006426">
    <property type="entry name" value="Asn_synth_AEB"/>
</dbReference>
<keyword evidence="6" id="KW-0028">Amino-acid biosynthesis</keyword>
<evidence type="ECO:0000256" key="1">
    <source>
        <dbReference type="ARBA" id="ARBA00005187"/>
    </source>
</evidence>
<evidence type="ECO:0000259" key="10">
    <source>
        <dbReference type="PROSITE" id="PS51278"/>
    </source>
</evidence>
<dbReference type="InterPro" id="IPR033738">
    <property type="entry name" value="AsnB_N"/>
</dbReference>
<protein>
    <recommendedName>
        <fullName evidence="3">asparagine synthase (glutamine-hydrolyzing)</fullName>
        <ecNumber evidence="3">6.3.5.4</ecNumber>
    </recommendedName>
</protein>
<evidence type="ECO:0000313" key="12">
    <source>
        <dbReference type="Proteomes" id="UP000184447"/>
    </source>
</evidence>
<feature type="domain" description="Glutamine amidotransferase type-2" evidence="10">
    <location>
        <begin position="2"/>
        <end position="217"/>
    </location>
</feature>
<keyword evidence="6" id="KW-0061">Asparagine biosynthesis</keyword>
<evidence type="ECO:0000256" key="5">
    <source>
        <dbReference type="ARBA" id="ARBA00022840"/>
    </source>
</evidence>
<dbReference type="STRING" id="1121316.SAMN02745207_03374"/>
<dbReference type="PANTHER" id="PTHR43284:SF1">
    <property type="entry name" value="ASPARAGINE SYNTHETASE"/>
    <property type="match status" value="1"/>
</dbReference>
<dbReference type="Proteomes" id="UP000184447">
    <property type="component" value="Unassembled WGS sequence"/>
</dbReference>
<dbReference type="Gene3D" id="3.60.20.10">
    <property type="entry name" value="Glutamine Phosphoribosylpyrophosphate, subunit 1, domain 1"/>
    <property type="match status" value="1"/>
</dbReference>
<proteinExistence type="inferred from homology"/>
<evidence type="ECO:0000256" key="3">
    <source>
        <dbReference type="ARBA" id="ARBA00012737"/>
    </source>
</evidence>
<dbReference type="EMBL" id="FQXM01000024">
    <property type="protein sequence ID" value="SHH95235.1"/>
    <property type="molecule type" value="Genomic_DNA"/>
</dbReference>
<dbReference type="CDD" id="cd00712">
    <property type="entry name" value="AsnB"/>
    <property type="match status" value="1"/>
</dbReference>
<comment type="similarity">
    <text evidence="2">Belongs to the asparagine synthetase family.</text>
</comment>
<reference evidence="11 12" key="1">
    <citation type="submission" date="2016-11" db="EMBL/GenBank/DDBJ databases">
        <authorList>
            <person name="Jaros S."/>
            <person name="Januszkiewicz K."/>
            <person name="Wedrychowicz H."/>
        </authorList>
    </citation>
    <scope>NUCLEOTIDE SEQUENCE [LARGE SCALE GENOMIC DNA]</scope>
    <source>
        <strain evidence="11 12">DSM 8605</strain>
    </source>
</reference>
<dbReference type="EC" id="6.3.5.4" evidence="3"/>
<evidence type="ECO:0000256" key="6">
    <source>
        <dbReference type="ARBA" id="ARBA00022888"/>
    </source>
</evidence>
<name>A0A1M5X5Y6_9CLOT</name>
<dbReference type="InterPro" id="IPR014729">
    <property type="entry name" value="Rossmann-like_a/b/a_fold"/>
</dbReference>
<dbReference type="Pfam" id="PF13537">
    <property type="entry name" value="GATase_7"/>
    <property type="match status" value="1"/>
</dbReference>
<keyword evidence="7" id="KW-0315">Glutamine amidotransferase</keyword>
<evidence type="ECO:0000256" key="8">
    <source>
        <dbReference type="ARBA" id="ARBA00048741"/>
    </source>
</evidence>
<comment type="catalytic activity">
    <reaction evidence="8">
        <text>L-aspartate + L-glutamine + ATP + H2O = L-asparagine + L-glutamate + AMP + diphosphate + H(+)</text>
        <dbReference type="Rhea" id="RHEA:12228"/>
        <dbReference type="ChEBI" id="CHEBI:15377"/>
        <dbReference type="ChEBI" id="CHEBI:15378"/>
        <dbReference type="ChEBI" id="CHEBI:29985"/>
        <dbReference type="ChEBI" id="CHEBI:29991"/>
        <dbReference type="ChEBI" id="CHEBI:30616"/>
        <dbReference type="ChEBI" id="CHEBI:33019"/>
        <dbReference type="ChEBI" id="CHEBI:58048"/>
        <dbReference type="ChEBI" id="CHEBI:58359"/>
        <dbReference type="ChEBI" id="CHEBI:456215"/>
        <dbReference type="EC" id="6.3.5.4"/>
    </reaction>
</comment>
<evidence type="ECO:0000313" key="11">
    <source>
        <dbReference type="EMBL" id="SHH95235.1"/>
    </source>
</evidence>
<dbReference type="PANTHER" id="PTHR43284">
    <property type="entry name" value="ASPARAGINE SYNTHETASE (GLUTAMINE-HYDROLYZING)"/>
    <property type="match status" value="1"/>
</dbReference>
<dbReference type="RefSeq" id="WP_073339792.1">
    <property type="nucleotide sequence ID" value="NZ_FQXM01000024.1"/>
</dbReference>
<dbReference type="InterPro" id="IPR017932">
    <property type="entry name" value="GATase_2_dom"/>
</dbReference>
<dbReference type="InterPro" id="IPR001962">
    <property type="entry name" value="Asn_synthase"/>
</dbReference>
<dbReference type="InterPro" id="IPR029055">
    <property type="entry name" value="Ntn_hydrolases_N"/>
</dbReference>
<dbReference type="GO" id="GO:0006529">
    <property type="term" value="P:asparagine biosynthetic process"/>
    <property type="evidence" value="ECO:0007669"/>
    <property type="project" value="UniProtKB-KW"/>
</dbReference>
<dbReference type="Gene3D" id="3.40.50.620">
    <property type="entry name" value="HUPs"/>
    <property type="match status" value="2"/>
</dbReference>
<feature type="binding site" evidence="9">
    <location>
        <position position="100"/>
    </location>
    <ligand>
        <name>L-glutamine</name>
        <dbReference type="ChEBI" id="CHEBI:58359"/>
    </ligand>
</feature>
<dbReference type="SUPFAM" id="SSF56235">
    <property type="entry name" value="N-terminal nucleophile aminohydrolases (Ntn hydrolases)"/>
    <property type="match status" value="1"/>
</dbReference>
<dbReference type="AlphaFoldDB" id="A0A1M5X5Y6"/>
<sequence length="651" mass="75228">MSAIFGVINFNGDSVSENVEIGMTNRLSKYKLDSIKVIHRKGMLMGCGMQYITAESLNEVLPYYDESSGLVITADAIIDNRVELFSLLNISNDIQNNISDSQLILMSFKKWGHKCTKYLIGDFTFAIWDEKNKNLFCARDHVGKRTFYYYYGEDFFAFATVINPIFEVLNKRPDLNEKWIADFLVLPLVVQEIQNNETVYESIYQLPPASHLDLHNKEITIHKYWNPLEEIKPLKLKSDKEYVKAFNEVFYEAINCRLRSTAEVGVMMSGGLDSGSVACIAAKQLSKKNKRLKAFSSIPMKEYNNNLQNGIIADESKYIKSIVDLYNNIDLTLCRSENENSVTNIGFLIDILEQPHKIIENLFWYNHIIENACKNNCKILLNGQCGNMTISYGYFMPHVLSLFRKGKIFNVIKEINGYSNLYRIPKNHVVKKTLKAVMPYSIRKFMTKNIYKNKDIFEMSLINQHLISKWNLESRIKDNGYYNYPFRYIDSKELQRNVVDPVALSQLALVETKLSLAHGIVERDPTCDKRVIEFCLSLPSGQFVRAGKERTLIRRATEGVLPDKIRLNYEERGRQGADWVQRLQPHWQTISDHMANALDNDAISKYIDVDKTRKCLDSIGNCMDEKSSQNVRMLIIILIFSEFIDKYFDDN</sequence>
<dbReference type="PROSITE" id="PS51278">
    <property type="entry name" value="GATASE_TYPE_2"/>
    <property type="match status" value="1"/>
</dbReference>
<dbReference type="OrthoDB" id="9763290at2"/>
<dbReference type="Pfam" id="PF00733">
    <property type="entry name" value="Asn_synthase"/>
    <property type="match status" value="1"/>
</dbReference>
<evidence type="ECO:0000256" key="4">
    <source>
        <dbReference type="ARBA" id="ARBA00022741"/>
    </source>
</evidence>
<dbReference type="SUPFAM" id="SSF52402">
    <property type="entry name" value="Adenine nucleotide alpha hydrolases-like"/>
    <property type="match status" value="1"/>
</dbReference>
<evidence type="ECO:0000256" key="2">
    <source>
        <dbReference type="ARBA" id="ARBA00005752"/>
    </source>
</evidence>
<dbReference type="InterPro" id="IPR051786">
    <property type="entry name" value="ASN_synthetase/amidase"/>
</dbReference>
<gene>
    <name evidence="11" type="ORF">SAMN02745207_03374</name>
</gene>
<organism evidence="11 12">
    <name type="scientific">Clostridium grantii DSM 8605</name>
    <dbReference type="NCBI Taxonomy" id="1121316"/>
    <lineage>
        <taxon>Bacteria</taxon>
        <taxon>Bacillati</taxon>
        <taxon>Bacillota</taxon>
        <taxon>Clostridia</taxon>
        <taxon>Eubacteriales</taxon>
        <taxon>Clostridiaceae</taxon>
        <taxon>Clostridium</taxon>
    </lineage>
</organism>
<dbReference type="GO" id="GO:0004066">
    <property type="term" value="F:asparagine synthase (glutamine-hydrolyzing) activity"/>
    <property type="evidence" value="ECO:0007669"/>
    <property type="project" value="UniProtKB-EC"/>
</dbReference>
<keyword evidence="12" id="KW-1185">Reference proteome</keyword>